<evidence type="ECO:0000256" key="3">
    <source>
        <dbReference type="ARBA" id="ARBA00022490"/>
    </source>
</evidence>
<dbReference type="PANTHER" id="PTHR45653">
    <property type="entry name" value="DEDICATOR OF CYTOKINESIS"/>
    <property type="match status" value="1"/>
</dbReference>
<dbReference type="Proteomes" id="UP001412239">
    <property type="component" value="Unassembled WGS sequence"/>
</dbReference>
<dbReference type="Pfam" id="PF16172">
    <property type="entry name" value="DOCK_N"/>
    <property type="match status" value="2"/>
</dbReference>
<comment type="subcellular location">
    <subcellularLocation>
        <location evidence="1">Cytoplasm</location>
    </subcellularLocation>
</comment>
<keyword evidence="5" id="KW-0344">Guanine-nucleotide releasing factor</keyword>
<dbReference type="EMBL" id="LN891102">
    <property type="protein sequence ID" value="CUS08993.1"/>
    <property type="molecule type" value="Genomic_DNA"/>
</dbReference>
<gene>
    <name evidence="12" type="ORF">GSTUAT00006942001</name>
</gene>
<dbReference type="InterPro" id="IPR056372">
    <property type="entry name" value="TPR_DOCK"/>
</dbReference>
<feature type="compositionally biased region" description="Low complexity" evidence="8">
    <location>
        <begin position="2084"/>
        <end position="2100"/>
    </location>
</feature>
<dbReference type="InterPro" id="IPR032376">
    <property type="entry name" value="DOCK_N"/>
</dbReference>
<feature type="region of interest" description="Disordered" evidence="8">
    <location>
        <begin position="99"/>
        <end position="201"/>
    </location>
</feature>
<dbReference type="Gene3D" id="2.30.30.40">
    <property type="entry name" value="SH3 Domains"/>
    <property type="match status" value="1"/>
</dbReference>
<dbReference type="InterPro" id="IPR046773">
    <property type="entry name" value="DOCKER_Lobe_C"/>
</dbReference>
<accession>A0A292PR97</accession>
<dbReference type="Gene3D" id="1.25.40.410">
    <property type="match status" value="1"/>
</dbReference>
<dbReference type="InterPro" id="IPR027357">
    <property type="entry name" value="DOCKER_dom"/>
</dbReference>
<dbReference type="Gene3D" id="1.20.58.740">
    <property type="match status" value="1"/>
</dbReference>
<dbReference type="Pfam" id="PF14429">
    <property type="entry name" value="DOCK-C2"/>
    <property type="match status" value="1"/>
</dbReference>
<evidence type="ECO:0000256" key="5">
    <source>
        <dbReference type="ARBA" id="ARBA00022658"/>
    </source>
</evidence>
<feature type="region of interest" description="Disordered" evidence="8">
    <location>
        <begin position="1999"/>
        <end position="2159"/>
    </location>
</feature>
<evidence type="ECO:0000256" key="1">
    <source>
        <dbReference type="ARBA" id="ARBA00004496"/>
    </source>
</evidence>
<feature type="compositionally biased region" description="Basic residues" evidence="8">
    <location>
        <begin position="2112"/>
        <end position="2126"/>
    </location>
</feature>
<keyword evidence="4" id="KW-0597">Phosphoprotein</keyword>
<feature type="domain" description="C2 DOCK-type" evidence="10">
    <location>
        <begin position="671"/>
        <end position="855"/>
    </location>
</feature>
<feature type="region of interest" description="Disordered" evidence="8">
    <location>
        <begin position="466"/>
        <end position="503"/>
    </location>
</feature>
<dbReference type="CDD" id="cd08679">
    <property type="entry name" value="C2_DOCK180_related"/>
    <property type="match status" value="1"/>
</dbReference>
<evidence type="ECO:0000256" key="6">
    <source>
        <dbReference type="PROSITE-ProRule" id="PRU00192"/>
    </source>
</evidence>
<proteinExistence type="inferred from homology"/>
<dbReference type="InterPro" id="IPR035892">
    <property type="entry name" value="C2_domain_sf"/>
</dbReference>
<dbReference type="InterPro" id="IPR042455">
    <property type="entry name" value="DOCK_N_sub1"/>
</dbReference>
<evidence type="ECO:0000256" key="7">
    <source>
        <dbReference type="PROSITE-ProRule" id="PRU00983"/>
    </source>
</evidence>
<organism evidence="12 13">
    <name type="scientific">Tuber aestivum</name>
    <name type="common">summer truffle</name>
    <dbReference type="NCBI Taxonomy" id="59557"/>
    <lineage>
        <taxon>Eukaryota</taxon>
        <taxon>Fungi</taxon>
        <taxon>Dikarya</taxon>
        <taxon>Ascomycota</taxon>
        <taxon>Pezizomycotina</taxon>
        <taxon>Pezizomycetes</taxon>
        <taxon>Pezizales</taxon>
        <taxon>Tuberaceae</taxon>
        <taxon>Tuber</taxon>
    </lineage>
</organism>
<dbReference type="GO" id="GO:0005737">
    <property type="term" value="C:cytoplasm"/>
    <property type="evidence" value="ECO:0007669"/>
    <property type="project" value="UniProtKB-SubCell"/>
</dbReference>
<dbReference type="Gene3D" id="2.60.40.150">
    <property type="entry name" value="C2 domain"/>
    <property type="match status" value="1"/>
</dbReference>
<dbReference type="InterPro" id="IPR043162">
    <property type="entry name" value="DOCK_C_lobe_C"/>
</dbReference>
<dbReference type="SUPFAM" id="SSF50044">
    <property type="entry name" value="SH3-domain"/>
    <property type="match status" value="1"/>
</dbReference>
<evidence type="ECO:0000256" key="8">
    <source>
        <dbReference type="SAM" id="MobiDB-lite"/>
    </source>
</evidence>
<sequence length="2159" mass="238540">MPWIPLARIAFAIATHPFNPTSRDDLPLELGDELYIIESCNDGQWFRGYLVAPPSLLAGLTSTKGATLEARVFSGIFPAACVDIKEYLTTEVPLLPEDSVEGRDYDYDGNEVSSPRDSVMVNGNRRLSQHRDSNGANGHARYSADSNGRRPKSNGNGSSNRVARTKSSRSRRNRRSVITPPPGHPGEAGRNRPRPAAPVPMLKVGDETSSFESEPLVDEIASCLREWHAANLHELLLNCEYPLLDDMSSLVHQLDLSRRQLLHSVLTKAELVATRERTVWALVRGNKLLSREIIVRDPSSGRILTGDDSSVDITTLQSQMSLLEYPLTPSQDGITLHHLLMEHKAFVGAANEPVTLVFYLATKQNIPISESFTVSLNAHGTPVDSKNLGKMQTLFTDLSSRDAMEDMFLIARVYSNMSVVPGPVASSGKGHHAAPSETTFGTVKHSAMNGATSPGKGEQKIKGRVSVLFSPRPKTSGNEGSPTELRANDENIPPHPAPLLPNSPIAATRDAQQVPQRVTFQRALGVGVLDVGRFVRQDQAIEQIMRIFSPAGMGSAAGGVEKGSGGSPGEKSGGRPGDGEDWDRLIRDIIESRTGKLSVPEMLGGESFSDDQPADMRLHSEKSPKADRLHLYLRPFTSPDADSLIKATPTLLHNISCAQKIGFSGAPTKPRSDIYVTLGNPILPRQALLLHPKLGSCALPAPSRFDSLQISLEVRRPNGERIKDCIFSASNTPGVTVWKSVVVARDESWNQTIRLALDEEDVPSAHLFMVLSSVPHTPTALAWLPLWDRGAFLRDGDYSLLLHKYDEWTSSPISTDSGNGNGYLNQPWRPGDEGWVTAMPVGGATAMVKVKTYLCSTKFSQNDVLLSLLRWKNMKESELIALLKKVVFVPEMEVVKLLREVFDALFGILVEYAKKMEMEDLVFIALVTVLGIVYDRRFHLEPIVDVYAEKHFDYPFAASCLLRSFTRLLQDPTNPESSRRLRSTFKVGRHIFQFIAKAREQQIVKEATIGLNGGSGGNQTFTKDLQVIFKLLEKLMRNGAPMLVGSQTLAVQHFHTWLPEMAGLVSREQILLVAIDFMDACSGVKGKLILYKLVLIINYSRSSLFSQPEDRRALTLNTVRWLAPHWGKTDDVTGQWREQVRLCCSVLAAQVEELGEEVSEYIPKIIDSYRAIQATGRHERETFSLLFPRTYPFPTKNIPDRPVFDEALIELAAILAAVSSIPTGLHLDLGEEDLAKFLMDDLQVHMSILSCDAFPESWLSVHIYQHKSTMRTLETLAGILVDSFLPDPDDAEKFNTELWQTFFTTLLMLVGSDALALETFPEQKRRAVWKVAGDVREQGADLLRRTWEAIGWETGSEDKRRFGVEKMGGYQVQYVPGLVAPIVELCLSVHEGLRSVAVEVLQTMVVSEWTLSQDLSVIQAEMIDSLDRLFKSKKLTESITQKLFIADLIELFEPLSLIPNDPLTVKVRDLLHTIDRFLDLLVAVHNTPLGEAYRIMDTLRLMEFLKDMRKEDMFIRYVHQLVSVQLKSQNYVEAGLSLQLHADLYSWDTTEKVSALIDPPFPGQTAFERREALFLEMIKLFEDGKSWENALDTYKELAHQYENVVFDYAKLGKCHRAMAKIHEDILGGDKLSPQFFRVAYLGMGFPVGLRDRQFIVQGNHWEKLVQFSDRIQQQHPAAKIVASGEVDSVEGQFIHITAVGPEHDLLNPVFQRTKVPPNTREFLLQKRPRSFSCSRPLPGTDVGRPSSWWSEKTIYNTAERFPTILRRSEILSVSTTTVSPVENAIEAVTSKTRELSLLEKRYADVKGGGGGDNLNSLTMILTGAVDSPVNGGVGGYRELIDDDENVAIELRNALRMAILDYVLVLKKCLAVHGQLVANPLKPMHENMMQLFERNYTAEIAALAPSTVPAPIPISPGQWRTPLCSPSTPVPLPKPLMGGTRPTPLVDGTVASTAPSIAEDAASVVGSTRGRLANMIFGANTNHAKDGILTSITATATATTTTAPNGHRSHHRKEESSIQSVPAPPKSSSSRSHSGSVSTTSRTASTSRSRSRSKSLGRRRNDSESRHPPPPVPSVDNYHEEVTKSRASTSSGRPPGSSGSGIVNSMERGVGSVRKRFSMLKLGKKQSRSSVKDGGSDRGHGQVGWGGDSRRSEVSSVAEE</sequence>
<dbReference type="InterPro" id="IPR027007">
    <property type="entry name" value="C2_DOCK-type_domain"/>
</dbReference>
<evidence type="ECO:0000313" key="12">
    <source>
        <dbReference type="EMBL" id="CUS08993.1"/>
    </source>
</evidence>
<evidence type="ECO:0008006" key="14">
    <source>
        <dbReference type="Google" id="ProtNLM"/>
    </source>
</evidence>
<protein>
    <recommendedName>
        <fullName evidence="14">Dedicator of cytokinesis protein 1</fullName>
    </recommendedName>
</protein>
<dbReference type="Pfam" id="PF23554">
    <property type="entry name" value="TPR_DOCK"/>
    <property type="match status" value="1"/>
</dbReference>
<reference evidence="12" key="1">
    <citation type="submission" date="2015-10" db="EMBL/GenBank/DDBJ databases">
        <authorList>
            <person name="Regsiter A."/>
            <person name="william w."/>
        </authorList>
    </citation>
    <scope>NUCLEOTIDE SEQUENCE</scope>
    <source>
        <strain evidence="12">Montdore</strain>
    </source>
</reference>
<evidence type="ECO:0000259" key="10">
    <source>
        <dbReference type="PROSITE" id="PS51650"/>
    </source>
</evidence>
<dbReference type="Gene3D" id="1.20.1270.350">
    <property type="entry name" value="Dedicator of cytokinesis N-terminal subdomain"/>
    <property type="match status" value="1"/>
</dbReference>
<dbReference type="CDD" id="cd11684">
    <property type="entry name" value="DHR2_DOCK"/>
    <property type="match status" value="1"/>
</dbReference>
<feature type="compositionally biased region" description="Basic residues" evidence="8">
    <location>
        <begin position="2048"/>
        <end position="2057"/>
    </location>
</feature>
<dbReference type="InterPro" id="IPR001452">
    <property type="entry name" value="SH3_domain"/>
</dbReference>
<dbReference type="GO" id="GO:0031267">
    <property type="term" value="F:small GTPase binding"/>
    <property type="evidence" value="ECO:0007669"/>
    <property type="project" value="TreeGrafter"/>
</dbReference>
<keyword evidence="13" id="KW-1185">Reference proteome</keyword>
<feature type="compositionally biased region" description="Polar residues" evidence="8">
    <location>
        <begin position="153"/>
        <end position="162"/>
    </location>
</feature>
<keyword evidence="2 6" id="KW-0728">SH3 domain</keyword>
<evidence type="ECO:0000313" key="13">
    <source>
        <dbReference type="Proteomes" id="UP001412239"/>
    </source>
</evidence>
<feature type="domain" description="DOCKER" evidence="11">
    <location>
        <begin position="1505"/>
        <end position="1907"/>
    </location>
</feature>
<feature type="region of interest" description="Disordered" evidence="8">
    <location>
        <begin position="552"/>
        <end position="582"/>
    </location>
</feature>
<dbReference type="PANTHER" id="PTHR45653:SF10">
    <property type="entry name" value="MYOBLAST CITY, ISOFORM B"/>
    <property type="match status" value="1"/>
</dbReference>
<dbReference type="PROSITE" id="PS51651">
    <property type="entry name" value="DOCKER"/>
    <property type="match status" value="1"/>
</dbReference>
<name>A0A292PR97_9PEZI</name>
<dbReference type="Pfam" id="PF20421">
    <property type="entry name" value="DHR-2_Lobe_C"/>
    <property type="match status" value="1"/>
</dbReference>
<feature type="compositionally biased region" description="Basic residues" evidence="8">
    <location>
        <begin position="163"/>
        <end position="175"/>
    </location>
</feature>
<dbReference type="InterPro" id="IPR036028">
    <property type="entry name" value="SH3-like_dom_sf"/>
</dbReference>
<evidence type="ECO:0000259" key="11">
    <source>
        <dbReference type="PROSITE" id="PS51651"/>
    </source>
</evidence>
<feature type="compositionally biased region" description="Gly residues" evidence="8">
    <location>
        <begin position="555"/>
        <end position="568"/>
    </location>
</feature>
<dbReference type="Pfam" id="PF06920">
    <property type="entry name" value="DHR-2_Lobe_A"/>
    <property type="match status" value="1"/>
</dbReference>
<comment type="similarity">
    <text evidence="7">Belongs to the DOCK family.</text>
</comment>
<dbReference type="GO" id="GO:0007264">
    <property type="term" value="P:small GTPase-mediated signal transduction"/>
    <property type="evidence" value="ECO:0007669"/>
    <property type="project" value="InterPro"/>
</dbReference>
<dbReference type="InterPro" id="IPR043161">
    <property type="entry name" value="DOCK_C_lobe_A"/>
</dbReference>
<dbReference type="PROSITE" id="PS51650">
    <property type="entry name" value="C2_DOCK"/>
    <property type="match status" value="1"/>
</dbReference>
<feature type="compositionally biased region" description="Basic and acidic residues" evidence="8">
    <location>
        <begin position="2129"/>
        <end position="2139"/>
    </location>
</feature>
<dbReference type="SMART" id="SM00326">
    <property type="entry name" value="SH3"/>
    <property type="match status" value="1"/>
</dbReference>
<feature type="compositionally biased region" description="Low complexity" evidence="8">
    <location>
        <begin position="2026"/>
        <end position="2047"/>
    </location>
</feature>
<evidence type="ECO:0000256" key="4">
    <source>
        <dbReference type="ARBA" id="ARBA00022553"/>
    </source>
</evidence>
<dbReference type="PROSITE" id="PS50002">
    <property type="entry name" value="SH3"/>
    <property type="match status" value="1"/>
</dbReference>
<dbReference type="InterPro" id="IPR046769">
    <property type="entry name" value="DOCKER_Lobe_A"/>
</dbReference>
<feature type="domain" description="SH3" evidence="9">
    <location>
        <begin position="7"/>
        <end position="87"/>
    </location>
</feature>
<evidence type="ECO:0000256" key="2">
    <source>
        <dbReference type="ARBA" id="ARBA00022443"/>
    </source>
</evidence>
<dbReference type="GO" id="GO:0005085">
    <property type="term" value="F:guanyl-nucleotide exchange factor activity"/>
    <property type="evidence" value="ECO:0007669"/>
    <property type="project" value="UniProtKB-KW"/>
</dbReference>
<evidence type="ECO:0000259" key="9">
    <source>
        <dbReference type="PROSITE" id="PS50002"/>
    </source>
</evidence>
<keyword evidence="3" id="KW-0963">Cytoplasm</keyword>
<dbReference type="InterPro" id="IPR026791">
    <property type="entry name" value="DOCK"/>
</dbReference>
<dbReference type="GO" id="GO:0005886">
    <property type="term" value="C:plasma membrane"/>
    <property type="evidence" value="ECO:0007669"/>
    <property type="project" value="TreeGrafter"/>
</dbReference>